<evidence type="ECO:0000259" key="1">
    <source>
        <dbReference type="Pfam" id="PF21725"/>
    </source>
</evidence>
<gene>
    <name evidence="2" type="ORF">BKA21_003515</name>
</gene>
<sequence>MSVLTQSLARTTDGTALIPGDPVAIRADAARMEGLATDLSTCGAAVSCTDLSGWTGAAHDAYVAGQGDLATRLAVAATSMRSAATALSQYAAVVEQAQFEAGLYARRWHNAAACVVPEPGVLGPTLAPEQINAQAQYDQLTSAVDAVARSTAALVEAATVDAPINPGFWNAVGYAVTHLGHGVVDTGAAAWMFVRDQNMIRWLYDPAGAVEVRKETVENLLIAIQDPRQFVASLIDLDTWRNDPWRAAGRLLPDLALALYTGGTVTAAVRGARAGSQVSMPAAFRGAVAGGARATWANSTLVAASRAMSTSVSGFWNGRVLAINWADDTGMLDITAFYPNPRTPSTAAARIADAERQILRFEGTNRQYVATMIEGRRFNFAREGGYDFDEVTIRQPDGTYRYLDSYTPGEAVVSRKTTQLAAVSEGRVRDIIDEFDKKYRPDSEDFVIADTPVNRVKFADSPQLLGKPVEGRMVLEVPVQAADVPAWARQYAADRSVLIRDAAGNELNRVELDARDLED</sequence>
<dbReference type="Proteomes" id="UP000577956">
    <property type="component" value="Unassembled WGS sequence"/>
</dbReference>
<organism evidence="2 3">
    <name type="scientific">Cellulomonas oligotrophica</name>
    <dbReference type="NCBI Taxonomy" id="931536"/>
    <lineage>
        <taxon>Bacteria</taxon>
        <taxon>Bacillati</taxon>
        <taxon>Actinomycetota</taxon>
        <taxon>Actinomycetes</taxon>
        <taxon>Micrococcales</taxon>
        <taxon>Cellulomonadaceae</taxon>
        <taxon>Cellulomonas</taxon>
    </lineage>
</organism>
<protein>
    <recommendedName>
        <fullName evidence="1">Putative T7SS secretion signal domain-containing protein</fullName>
    </recommendedName>
</protein>
<feature type="domain" description="Putative T7SS secretion signal" evidence="1">
    <location>
        <begin position="5"/>
        <end position="112"/>
    </location>
</feature>
<dbReference type="EMBL" id="JACCBK010000001">
    <property type="protein sequence ID" value="NYD87966.1"/>
    <property type="molecule type" value="Genomic_DNA"/>
</dbReference>
<dbReference type="AlphaFoldDB" id="A0A7Y9JZK0"/>
<evidence type="ECO:0000313" key="2">
    <source>
        <dbReference type="EMBL" id="NYD87966.1"/>
    </source>
</evidence>
<dbReference type="InterPro" id="IPR049082">
    <property type="entry name" value="T7SS_signal"/>
</dbReference>
<proteinExistence type="predicted"/>
<comment type="caution">
    <text evidence="2">The sequence shown here is derived from an EMBL/GenBank/DDBJ whole genome shotgun (WGS) entry which is preliminary data.</text>
</comment>
<reference evidence="2 3" key="1">
    <citation type="submission" date="2020-07" db="EMBL/GenBank/DDBJ databases">
        <title>Sequencing the genomes of 1000 actinobacteria strains.</title>
        <authorList>
            <person name="Klenk H.-P."/>
        </authorList>
    </citation>
    <scope>NUCLEOTIDE SEQUENCE [LARGE SCALE GENOMIC DNA]</scope>
    <source>
        <strain evidence="2 3">DSM 24482</strain>
    </source>
</reference>
<accession>A0A7Y9JZK0</accession>
<dbReference type="Pfam" id="PF21725">
    <property type="entry name" value="T7SS_signal"/>
    <property type="match status" value="1"/>
</dbReference>
<evidence type="ECO:0000313" key="3">
    <source>
        <dbReference type="Proteomes" id="UP000577956"/>
    </source>
</evidence>
<name>A0A7Y9JZK0_9CELL</name>
<dbReference type="RefSeq" id="WP_140460260.1">
    <property type="nucleotide sequence ID" value="NZ_BAABFI010000006.1"/>
</dbReference>